<accession>A0ABT2FMB9</accession>
<feature type="transmembrane region" description="Helical" evidence="1">
    <location>
        <begin position="36"/>
        <end position="55"/>
    </location>
</feature>
<dbReference type="RefSeq" id="WP_238896966.1">
    <property type="nucleotide sequence ID" value="NZ_JAKOGG010000010.1"/>
</dbReference>
<evidence type="ECO:0000256" key="1">
    <source>
        <dbReference type="SAM" id="Phobius"/>
    </source>
</evidence>
<reference evidence="2 3" key="1">
    <citation type="submission" date="2022-02" db="EMBL/GenBank/DDBJ databases">
        <authorList>
            <person name="Zhuang L."/>
        </authorList>
    </citation>
    <scope>NUCLEOTIDE SEQUENCE [LARGE SCALE GENOMIC DNA]</scope>
    <source>
        <strain evidence="2 3">C32</strain>
    </source>
</reference>
<feature type="transmembrane region" description="Helical" evidence="1">
    <location>
        <begin position="87"/>
        <end position="108"/>
    </location>
</feature>
<organism evidence="2 3">
    <name type="scientific">Shewanella electrica</name>
    <dbReference type="NCBI Taxonomy" id="515560"/>
    <lineage>
        <taxon>Bacteria</taxon>
        <taxon>Pseudomonadati</taxon>
        <taxon>Pseudomonadota</taxon>
        <taxon>Gammaproteobacteria</taxon>
        <taxon>Alteromonadales</taxon>
        <taxon>Shewanellaceae</taxon>
        <taxon>Shewanella</taxon>
    </lineage>
</organism>
<feature type="transmembrane region" description="Helical" evidence="1">
    <location>
        <begin position="6"/>
        <end position="24"/>
    </location>
</feature>
<comment type="caution">
    <text evidence="2">The sequence shown here is derived from an EMBL/GenBank/DDBJ whole genome shotgun (WGS) entry which is preliminary data.</text>
</comment>
<evidence type="ECO:0000313" key="2">
    <source>
        <dbReference type="EMBL" id="MCS4557487.1"/>
    </source>
</evidence>
<protein>
    <submittedName>
        <fullName evidence="2">Uncharacterized protein</fullName>
    </submittedName>
</protein>
<keyword evidence="3" id="KW-1185">Reference proteome</keyword>
<name>A0ABT2FMB9_9GAMM</name>
<reference evidence="3" key="2">
    <citation type="submission" date="2023-07" db="EMBL/GenBank/DDBJ databases">
        <title>Shewanella mangrovi sp. nov., an acetaldehyde- degrading bacterium isolated from mangrove sediment.</title>
        <authorList>
            <person name="Liu Y."/>
        </authorList>
    </citation>
    <scope>NUCLEOTIDE SEQUENCE [LARGE SCALE GENOMIC DNA]</scope>
    <source>
        <strain evidence="3">C32</strain>
    </source>
</reference>
<keyword evidence="1" id="KW-0472">Membrane</keyword>
<gene>
    <name evidence="2" type="ORF">L9G74_13630</name>
</gene>
<sequence>MSITLSALFIFLLIVTGFIFYNTHDKKEGHRLEQKPFEISSAGGVLSSFIFHFIYASAIDNYYKINFKLCISIVTGEKLTSKNIDNLISNSHLIFFYFITSYIIAYVLGKLSQKIRLYLNPYKISAFAYDTPWYYELKGKVSEELSSQIIKVSCLAVIGSESFLYYGYLEDFYLDKTGQLDRIVLSDVYRRNIKNDDKGEKDERFYAIKGARLILKYSIIHNINIEYIEIIEVNDNTE</sequence>
<keyword evidence="1" id="KW-1133">Transmembrane helix</keyword>
<keyword evidence="1" id="KW-0812">Transmembrane</keyword>
<proteinExistence type="predicted"/>
<dbReference type="Proteomes" id="UP001201549">
    <property type="component" value="Unassembled WGS sequence"/>
</dbReference>
<dbReference type="EMBL" id="JAKOGG010000010">
    <property type="protein sequence ID" value="MCS4557487.1"/>
    <property type="molecule type" value="Genomic_DNA"/>
</dbReference>
<evidence type="ECO:0000313" key="3">
    <source>
        <dbReference type="Proteomes" id="UP001201549"/>
    </source>
</evidence>